<gene>
    <name evidence="2" type="ORF">U9M48_025008</name>
</gene>
<dbReference type="PANTHER" id="PTHR10775:SF189">
    <property type="entry name" value="OS03G0380600 PROTEIN"/>
    <property type="match status" value="1"/>
</dbReference>
<evidence type="ECO:0000313" key="3">
    <source>
        <dbReference type="Proteomes" id="UP001341281"/>
    </source>
</evidence>
<name>A0AAQ3TSD6_PASNO</name>
<dbReference type="Proteomes" id="UP001341281">
    <property type="component" value="Chromosome 05"/>
</dbReference>
<accession>A0AAQ3TSD6</accession>
<dbReference type="EMBL" id="CP144749">
    <property type="protein sequence ID" value="WVZ77107.1"/>
    <property type="molecule type" value="Genomic_DNA"/>
</dbReference>
<reference evidence="2 3" key="1">
    <citation type="submission" date="2024-02" db="EMBL/GenBank/DDBJ databases">
        <title>High-quality chromosome-scale genome assembly of Pensacola bahiagrass (Paspalum notatum Flugge var. saurae).</title>
        <authorList>
            <person name="Vega J.M."/>
            <person name="Podio M."/>
            <person name="Orjuela J."/>
            <person name="Siena L.A."/>
            <person name="Pessino S.C."/>
            <person name="Combes M.C."/>
            <person name="Mariac C."/>
            <person name="Albertini E."/>
            <person name="Pupilli F."/>
            <person name="Ortiz J.P.A."/>
            <person name="Leblanc O."/>
        </authorList>
    </citation>
    <scope>NUCLEOTIDE SEQUENCE [LARGE SCALE GENOMIC DNA]</scope>
    <source>
        <strain evidence="2">R1</strain>
        <tissue evidence="2">Leaf</tissue>
    </source>
</reference>
<evidence type="ECO:0008006" key="4">
    <source>
        <dbReference type="Google" id="ProtNLM"/>
    </source>
</evidence>
<feature type="region of interest" description="Disordered" evidence="1">
    <location>
        <begin position="120"/>
        <end position="146"/>
    </location>
</feature>
<evidence type="ECO:0000313" key="2">
    <source>
        <dbReference type="EMBL" id="WVZ77107.1"/>
    </source>
</evidence>
<dbReference type="AlphaFoldDB" id="A0AAQ3TSD6"/>
<organism evidence="2 3">
    <name type="scientific">Paspalum notatum var. saurae</name>
    <dbReference type="NCBI Taxonomy" id="547442"/>
    <lineage>
        <taxon>Eukaryota</taxon>
        <taxon>Viridiplantae</taxon>
        <taxon>Streptophyta</taxon>
        <taxon>Embryophyta</taxon>
        <taxon>Tracheophyta</taxon>
        <taxon>Spermatophyta</taxon>
        <taxon>Magnoliopsida</taxon>
        <taxon>Liliopsida</taxon>
        <taxon>Poales</taxon>
        <taxon>Poaceae</taxon>
        <taxon>PACMAD clade</taxon>
        <taxon>Panicoideae</taxon>
        <taxon>Andropogonodae</taxon>
        <taxon>Paspaleae</taxon>
        <taxon>Paspalinae</taxon>
        <taxon>Paspalum</taxon>
    </lineage>
</organism>
<dbReference type="PANTHER" id="PTHR10775">
    <property type="entry name" value="OS08G0208400 PROTEIN"/>
    <property type="match status" value="1"/>
</dbReference>
<sequence length="206" mass="23880">KIRVLQKGTENLKTVNNAAKKSVYEKSKGCPTHWSLLRFILELLILKAKYRWSDSSFNDLLKLLSWLLPKPNFILANTYQTKKVVSPLTLGVERIHACRNPCILYRGKYKKLDKCPTCGASRPSNGKKRKKKKGAPDPSEEDSCFGDENKRRIPALVMWYLNPIDRLRRIFANPAFAKLMRWWYCERTKDEERLSHLADATLVAKI</sequence>
<feature type="non-terminal residue" evidence="2">
    <location>
        <position position="206"/>
    </location>
</feature>
<proteinExistence type="predicted"/>
<protein>
    <recommendedName>
        <fullName evidence="4">Transposase</fullName>
    </recommendedName>
</protein>
<keyword evidence="3" id="KW-1185">Reference proteome</keyword>
<evidence type="ECO:0000256" key="1">
    <source>
        <dbReference type="SAM" id="MobiDB-lite"/>
    </source>
</evidence>